<organism evidence="2 3">
    <name type="scientific">Rhizobium loti</name>
    <name type="common">Mesorhizobium loti</name>
    <dbReference type="NCBI Taxonomy" id="381"/>
    <lineage>
        <taxon>Bacteria</taxon>
        <taxon>Pseudomonadati</taxon>
        <taxon>Pseudomonadota</taxon>
        <taxon>Alphaproteobacteria</taxon>
        <taxon>Hyphomicrobiales</taxon>
        <taxon>Phyllobacteriaceae</taxon>
        <taxon>Mesorhizobium</taxon>
    </lineage>
</organism>
<evidence type="ECO:0000313" key="2">
    <source>
        <dbReference type="EMBL" id="KUM28085.1"/>
    </source>
</evidence>
<sequence length="602" mass="65349">MSEIATGTTSLLRASLSRTGKWAGSVAFVSGAVSDVLNPLGPFAAYIALVAAVAAAIIAIAMALRLVLAAKAMPALIFATSAAAIAGGVYGVQQETNSQNGVIAALVPAVAQLQQSLGIVSEKVAKIEKTVTETQKTVEAVKKSTDTVAQKTDQIASVQQQQTAQGAETQKTVETVKQTTDTLAAGQKQQQAQAEQLQATTEQIAASIDTIAKSFAQLATQGGAIADPKRPDEFYHNARVYELAGDMLNARRAYLAFAGFDVDAIDPYTRFATLLRVQDGKAGAREVFGQLVEKAKAPSIELVHLLQFDDAQRLDKLNAFISANPDYAPAYFLLAQEFSEDRLGSQTLADKRSEAEALTKFVSYEKDGGLLKYFVDQTQLADWLDRSRTRLAALGDVLDPLRFVPTLTPTRSNAGWSMTISLPEPATAISWRLGDSGPFTDTGRLATNDQRTGKPMPNPSFELPDSTAATNIGIKYLDIRGRETGPFTIRFDPDTALQQGNKQILDQFWTSWIAFDASGNHGLVYFTQMLSFRCAIKEVRYSLNGTMLDKEIKMPPCDAKDPYAMPADYQPYFKVKDDVKSMAVQVTYTDGTKSPVREYKRQ</sequence>
<keyword evidence="1" id="KW-0472">Membrane</keyword>
<protein>
    <submittedName>
        <fullName evidence="2">Chemotaxis protein</fullName>
    </submittedName>
</protein>
<evidence type="ECO:0000256" key="1">
    <source>
        <dbReference type="SAM" id="Phobius"/>
    </source>
</evidence>
<dbReference type="Gene3D" id="1.10.287.950">
    <property type="entry name" value="Methyl-accepting chemotaxis protein"/>
    <property type="match status" value="1"/>
</dbReference>
<dbReference type="Proteomes" id="UP000053176">
    <property type="component" value="Unassembled WGS sequence"/>
</dbReference>
<reference evidence="2 3" key="1">
    <citation type="submission" date="2015-12" db="EMBL/GenBank/DDBJ databases">
        <title>Draft genome sequence of Mesorhizobium sp. UFLA 01-765, a multitolerant efficient symbiont and plant-growth promoting strain isolated from Zn-mining soil using Leucaena leucocephala as a trap plant.</title>
        <authorList>
            <person name="Rangel W.M."/>
            <person name="Thijs S."/>
            <person name="Longatti S.M."/>
            <person name="Moreira F.M."/>
            <person name="Weyens N."/>
            <person name="Vangronsveld J."/>
            <person name="Van Hamme J.D."/>
            <person name="Bottos E.M."/>
            <person name="Rineau F."/>
        </authorList>
    </citation>
    <scope>NUCLEOTIDE SEQUENCE [LARGE SCALE GENOMIC DNA]</scope>
    <source>
        <strain evidence="2 3">UFLA 01-765</strain>
    </source>
</reference>
<dbReference type="OrthoDB" id="9816009at2"/>
<gene>
    <name evidence="2" type="ORF">AU467_35090</name>
</gene>
<accession>A0A117N4R6</accession>
<comment type="caution">
    <text evidence="2">The sequence shown here is derived from an EMBL/GenBank/DDBJ whole genome shotgun (WGS) entry which is preliminary data.</text>
</comment>
<keyword evidence="1" id="KW-1133">Transmembrane helix</keyword>
<dbReference type="EMBL" id="LPWA01000040">
    <property type="protein sequence ID" value="KUM28085.1"/>
    <property type="molecule type" value="Genomic_DNA"/>
</dbReference>
<proteinExistence type="predicted"/>
<name>A0A117N4R6_RHILI</name>
<dbReference type="AlphaFoldDB" id="A0A117N4R6"/>
<feature type="transmembrane region" description="Helical" evidence="1">
    <location>
        <begin position="43"/>
        <end position="68"/>
    </location>
</feature>
<dbReference type="SUPFAM" id="SSF58104">
    <property type="entry name" value="Methyl-accepting chemotaxis protein (MCP) signaling domain"/>
    <property type="match status" value="1"/>
</dbReference>
<feature type="transmembrane region" description="Helical" evidence="1">
    <location>
        <begin position="75"/>
        <end position="92"/>
    </location>
</feature>
<evidence type="ECO:0000313" key="3">
    <source>
        <dbReference type="Proteomes" id="UP000053176"/>
    </source>
</evidence>
<keyword evidence="1" id="KW-0812">Transmembrane</keyword>